<gene>
    <name evidence="1" type="ORF">PsorP6_010285</name>
</gene>
<evidence type="ECO:0000313" key="1">
    <source>
        <dbReference type="EMBL" id="KAI9910542.1"/>
    </source>
</evidence>
<name>A0ACC0VWG0_9STRA</name>
<organism evidence="1 2">
    <name type="scientific">Peronosclerospora sorghi</name>
    <dbReference type="NCBI Taxonomy" id="230839"/>
    <lineage>
        <taxon>Eukaryota</taxon>
        <taxon>Sar</taxon>
        <taxon>Stramenopiles</taxon>
        <taxon>Oomycota</taxon>
        <taxon>Peronosporomycetes</taxon>
        <taxon>Peronosporales</taxon>
        <taxon>Peronosporaceae</taxon>
        <taxon>Peronosclerospora</taxon>
    </lineage>
</organism>
<reference evidence="1 2" key="1">
    <citation type="journal article" date="2022" name="bioRxiv">
        <title>The genome of the oomycete Peronosclerospora sorghi, a cosmopolitan pathogen of maize and sorghum, is inflated with dispersed pseudogenes.</title>
        <authorList>
            <person name="Fletcher K."/>
            <person name="Martin F."/>
            <person name="Isakeit T."/>
            <person name="Cavanaugh K."/>
            <person name="Magill C."/>
            <person name="Michelmore R."/>
        </authorList>
    </citation>
    <scope>NUCLEOTIDE SEQUENCE [LARGE SCALE GENOMIC DNA]</scope>
    <source>
        <strain evidence="1">P6</strain>
    </source>
</reference>
<proteinExistence type="predicted"/>
<keyword evidence="2" id="KW-1185">Reference proteome</keyword>
<dbReference type="Proteomes" id="UP001163321">
    <property type="component" value="Chromosome 6"/>
</dbReference>
<dbReference type="EMBL" id="CM047585">
    <property type="protein sequence ID" value="KAI9910542.1"/>
    <property type="molecule type" value="Genomic_DNA"/>
</dbReference>
<accession>A0ACC0VWG0</accession>
<sequence length="392" mass="43924">MAEEIPNAYCPNQFDNVANMRAHYEGTGPEIWDQVEGQIHGFVTSAGTAGAVAGISTFLKEQNADIKVWLLDPKETAAMAVFINNKRSTSMMEDGFEMVPMAKGSTIAEGVEALAWVNLNLRKSIADQGITAKNQEIVDMAYFLMRNDGIFSKHRRQLNRCIERVEKDYSRGLIGLGDVKQNEAEAFEEGNLYSRSYTRPRTGNSSTTTTTAIDGYVGVMMPSKEKILAVGSHVAAKVAGSHELWIMARVVKFNAPSSTYEVEDVDSGDDDDDKDAPRRHYVVPWKQVVELPCDSLSEGEWIQYAVNERVMVMYPNTTSFFRSTIRVPNPRVSYLHSLICADWEANVAIHCCQQGAPYVVVKFDEDEDEHGLIPDRKVPFRFVAPLKPWHQK</sequence>
<protein>
    <submittedName>
        <fullName evidence="1">Uncharacterized protein</fullName>
    </submittedName>
</protein>
<evidence type="ECO:0000313" key="2">
    <source>
        <dbReference type="Proteomes" id="UP001163321"/>
    </source>
</evidence>
<comment type="caution">
    <text evidence="1">The sequence shown here is derived from an EMBL/GenBank/DDBJ whole genome shotgun (WGS) entry which is preliminary data.</text>
</comment>